<evidence type="ECO:0000313" key="2">
    <source>
        <dbReference type="EMBL" id="RBO92626.1"/>
    </source>
</evidence>
<sequence length="441" mass="46334">MGTSTWDWLNNIGGYASDPINIVKDVFNARSEAEQQSKDFDDRKSGAQQQWDSDRAIVNKNWSDLQSQHEGGYSDRVVVGENKESFLTASHDWIYNNLKDVKPGEINDGANGWRDMVKAGRELSDVFANGVKDDIEAYMKGQTANAVVESTKSYAGELNKLLVSFEMVARGLDLTEGYLAQAQQTVDPPHELSWADKLIGHIPGNGVLKSAQYRADEAENRVRDFMDRVYQPGVAEEVDPYTPKIPEPKSTIKNDTDVPGPGQPGPGPGGPGPGPGPGTTEDPTQPGTELEDPSTDPDDTDTSTDPSSNPLSTDPASTNPASTVPDTKIPSTDLPKSTTPSTPGPGVPGVPGPGTPGPGAGRSVTATPTTQQPGLNGANNRAGAGMGRGMAGMPGMGGAGARGKGDDDENHKIPDYLVYDHGDELLGTQPPALPPGGVIGG</sequence>
<feature type="compositionally biased region" description="Low complexity" evidence="1">
    <location>
        <begin position="303"/>
        <end position="315"/>
    </location>
</feature>
<feature type="compositionally biased region" description="Low complexity" evidence="1">
    <location>
        <begin position="278"/>
        <end position="288"/>
    </location>
</feature>
<dbReference type="EMBL" id="QNRE01000003">
    <property type="protein sequence ID" value="RBO92626.1"/>
    <property type="molecule type" value="Genomic_DNA"/>
</dbReference>
<organism evidence="2 3">
    <name type="scientific">Nocardia puris</name>
    <dbReference type="NCBI Taxonomy" id="208602"/>
    <lineage>
        <taxon>Bacteria</taxon>
        <taxon>Bacillati</taxon>
        <taxon>Actinomycetota</taxon>
        <taxon>Actinomycetes</taxon>
        <taxon>Mycobacteriales</taxon>
        <taxon>Nocardiaceae</taxon>
        <taxon>Nocardia</taxon>
    </lineage>
</organism>
<dbReference type="RefSeq" id="WP_067513735.1">
    <property type="nucleotide sequence ID" value="NZ_JADLRS010000003.1"/>
</dbReference>
<protein>
    <recommendedName>
        <fullName evidence="4">Type VII secretion system (Wss) protein ESAT-6</fullName>
    </recommendedName>
</protein>
<dbReference type="Proteomes" id="UP000252586">
    <property type="component" value="Unassembled WGS sequence"/>
</dbReference>
<feature type="compositionally biased region" description="Gly residues" evidence="1">
    <location>
        <begin position="384"/>
        <end position="402"/>
    </location>
</feature>
<feature type="region of interest" description="Disordered" evidence="1">
    <location>
        <begin position="233"/>
        <end position="414"/>
    </location>
</feature>
<accession>A0A366DRB2</accession>
<feature type="compositionally biased region" description="Pro residues" evidence="1">
    <location>
        <begin position="342"/>
        <end position="356"/>
    </location>
</feature>
<feature type="compositionally biased region" description="Basic and acidic residues" evidence="1">
    <location>
        <begin position="246"/>
        <end position="256"/>
    </location>
</feature>
<name>A0A366DRB2_9NOCA</name>
<comment type="caution">
    <text evidence="2">The sequence shown here is derived from an EMBL/GenBank/DDBJ whole genome shotgun (WGS) entry which is preliminary data.</text>
</comment>
<feature type="compositionally biased region" description="Polar residues" evidence="1">
    <location>
        <begin position="364"/>
        <end position="374"/>
    </location>
</feature>
<feature type="compositionally biased region" description="Basic and acidic residues" evidence="1">
    <location>
        <begin position="403"/>
        <end position="414"/>
    </location>
</feature>
<dbReference type="STRING" id="1210090.GCA_001613185_06142"/>
<evidence type="ECO:0000256" key="1">
    <source>
        <dbReference type="SAM" id="MobiDB-lite"/>
    </source>
</evidence>
<keyword evidence="3" id="KW-1185">Reference proteome</keyword>
<evidence type="ECO:0008006" key="4">
    <source>
        <dbReference type="Google" id="ProtNLM"/>
    </source>
</evidence>
<evidence type="ECO:0000313" key="3">
    <source>
        <dbReference type="Proteomes" id="UP000252586"/>
    </source>
</evidence>
<feature type="compositionally biased region" description="Polar residues" evidence="1">
    <location>
        <begin position="316"/>
        <end position="325"/>
    </location>
</feature>
<dbReference type="AlphaFoldDB" id="A0A366DRB2"/>
<reference evidence="2 3" key="1">
    <citation type="submission" date="2018-06" db="EMBL/GenBank/DDBJ databases">
        <title>Genomic Encyclopedia of Type Strains, Phase IV (KMG-IV): sequencing the most valuable type-strain genomes for metagenomic binning, comparative biology and taxonomic classification.</title>
        <authorList>
            <person name="Goeker M."/>
        </authorList>
    </citation>
    <scope>NUCLEOTIDE SEQUENCE [LARGE SCALE GENOMIC DNA]</scope>
    <source>
        <strain evidence="2 3">DSM 44599</strain>
    </source>
</reference>
<feature type="region of interest" description="Disordered" evidence="1">
    <location>
        <begin position="422"/>
        <end position="441"/>
    </location>
</feature>
<feature type="compositionally biased region" description="Pro residues" evidence="1">
    <location>
        <begin position="261"/>
        <end position="276"/>
    </location>
</feature>
<feature type="compositionally biased region" description="Acidic residues" evidence="1">
    <location>
        <begin position="289"/>
        <end position="302"/>
    </location>
</feature>
<gene>
    <name evidence="2" type="ORF">DFR74_103270</name>
</gene>
<dbReference type="OrthoDB" id="4523506at2"/>
<proteinExistence type="predicted"/>